<reference evidence="3" key="1">
    <citation type="journal article" date="2021" name="PeerJ">
        <title>Extensive microbial diversity within the chicken gut microbiome revealed by metagenomics and culture.</title>
        <authorList>
            <person name="Gilroy R."/>
            <person name="Ravi A."/>
            <person name="Getino M."/>
            <person name="Pursley I."/>
            <person name="Horton D.L."/>
            <person name="Alikhan N.F."/>
            <person name="Baker D."/>
            <person name="Gharbi K."/>
            <person name="Hall N."/>
            <person name="Watson M."/>
            <person name="Adriaenssens E.M."/>
            <person name="Foster-Nyarko E."/>
            <person name="Jarju S."/>
            <person name="Secka A."/>
            <person name="Antonio M."/>
            <person name="Oren A."/>
            <person name="Chaudhuri R.R."/>
            <person name="La Ragione R."/>
            <person name="Hildebrand F."/>
            <person name="Pallen M.J."/>
        </authorList>
    </citation>
    <scope>NUCLEOTIDE SEQUENCE</scope>
    <source>
        <strain evidence="3">G4-2901</strain>
    </source>
</reference>
<evidence type="ECO:0000313" key="3">
    <source>
        <dbReference type="EMBL" id="MBU3837065.1"/>
    </source>
</evidence>
<keyword evidence="3" id="KW-0378">Hydrolase</keyword>
<feature type="domain" description="CAAX prenyl protease 2/Lysostaphin resistance protein A-like" evidence="2">
    <location>
        <begin position="123"/>
        <end position="208"/>
    </location>
</feature>
<gene>
    <name evidence="3" type="ORF">H9777_01800</name>
</gene>
<feature type="transmembrane region" description="Helical" evidence="1">
    <location>
        <begin position="48"/>
        <end position="69"/>
    </location>
</feature>
<dbReference type="PANTHER" id="PTHR36435:SF1">
    <property type="entry name" value="CAAX AMINO TERMINAL PROTEASE FAMILY PROTEIN"/>
    <property type="match status" value="1"/>
</dbReference>
<dbReference type="AlphaFoldDB" id="A0A948T9Y0"/>
<dbReference type="Proteomes" id="UP000783796">
    <property type="component" value="Unassembled WGS sequence"/>
</dbReference>
<dbReference type="EMBL" id="JAHLFW010000017">
    <property type="protein sequence ID" value="MBU3837065.1"/>
    <property type="molecule type" value="Genomic_DNA"/>
</dbReference>
<feature type="transmembrane region" description="Helical" evidence="1">
    <location>
        <begin position="81"/>
        <end position="102"/>
    </location>
</feature>
<feature type="transmembrane region" description="Helical" evidence="1">
    <location>
        <begin position="7"/>
        <end position="28"/>
    </location>
</feature>
<keyword evidence="1" id="KW-0812">Transmembrane</keyword>
<feature type="transmembrane region" description="Helical" evidence="1">
    <location>
        <begin position="176"/>
        <end position="193"/>
    </location>
</feature>
<evidence type="ECO:0000256" key="1">
    <source>
        <dbReference type="SAM" id="Phobius"/>
    </source>
</evidence>
<sequence>MGRTIKLLLLYFAYQLAFFGVLVGVYMLKNGVMEMPDVSGSEYMSVIMWAQFLSTLSIGLHVILGKYVSVDVFKLKIPNKWSILIASAVFIVVMGLWTNYFSELAGLPDNMKDVFEQMMNNPLGIISIVVMAPLVEELLFRGAIQGHLMRKWKMPYLGIVVSSLIFGVVHGNPAQIPFAFVVGMSLGWMYYLTGSLIPGILMHFINNGSSVLLYALSGDPDATMISSLGENGALALAVSGIVLTVVCIFIIRKKIVKEPVQWNEENNLQA</sequence>
<protein>
    <submittedName>
        <fullName evidence="3">CPBP family intramembrane metalloprotease</fullName>
    </submittedName>
</protein>
<keyword evidence="3" id="KW-0645">Protease</keyword>
<dbReference type="GO" id="GO:0004175">
    <property type="term" value="F:endopeptidase activity"/>
    <property type="evidence" value="ECO:0007669"/>
    <property type="project" value="UniProtKB-ARBA"/>
</dbReference>
<organism evidence="3 4">
    <name type="scientific">Candidatus Phocaeicola faecigallinarum</name>
    <dbReference type="NCBI Taxonomy" id="2838732"/>
    <lineage>
        <taxon>Bacteria</taxon>
        <taxon>Pseudomonadati</taxon>
        <taxon>Bacteroidota</taxon>
        <taxon>Bacteroidia</taxon>
        <taxon>Bacteroidales</taxon>
        <taxon>Bacteroidaceae</taxon>
        <taxon>Phocaeicola</taxon>
    </lineage>
</organism>
<keyword evidence="3" id="KW-0482">Metalloprotease</keyword>
<dbReference type="PANTHER" id="PTHR36435">
    <property type="entry name" value="SLR1288 PROTEIN"/>
    <property type="match status" value="1"/>
</dbReference>
<keyword evidence="1" id="KW-0472">Membrane</keyword>
<feature type="transmembrane region" description="Helical" evidence="1">
    <location>
        <begin position="122"/>
        <end position="140"/>
    </location>
</feature>
<proteinExistence type="predicted"/>
<comment type="caution">
    <text evidence="3">The sequence shown here is derived from an EMBL/GenBank/DDBJ whole genome shotgun (WGS) entry which is preliminary data.</text>
</comment>
<dbReference type="InterPro" id="IPR052710">
    <property type="entry name" value="CAAX_protease"/>
</dbReference>
<dbReference type="GO" id="GO:0008237">
    <property type="term" value="F:metallopeptidase activity"/>
    <property type="evidence" value="ECO:0007669"/>
    <property type="project" value="UniProtKB-KW"/>
</dbReference>
<feature type="transmembrane region" description="Helical" evidence="1">
    <location>
        <begin position="232"/>
        <end position="251"/>
    </location>
</feature>
<dbReference type="GO" id="GO:0080120">
    <property type="term" value="P:CAAX-box protein maturation"/>
    <property type="evidence" value="ECO:0007669"/>
    <property type="project" value="UniProtKB-ARBA"/>
</dbReference>
<keyword evidence="1" id="KW-1133">Transmembrane helix</keyword>
<name>A0A948T9Y0_9BACT</name>
<evidence type="ECO:0000313" key="4">
    <source>
        <dbReference type="Proteomes" id="UP000783796"/>
    </source>
</evidence>
<dbReference type="InterPro" id="IPR003675">
    <property type="entry name" value="Rce1/LyrA-like_dom"/>
</dbReference>
<dbReference type="Pfam" id="PF02517">
    <property type="entry name" value="Rce1-like"/>
    <property type="match status" value="1"/>
</dbReference>
<accession>A0A948T9Y0</accession>
<evidence type="ECO:0000259" key="2">
    <source>
        <dbReference type="Pfam" id="PF02517"/>
    </source>
</evidence>
<reference evidence="3" key="2">
    <citation type="submission" date="2021-04" db="EMBL/GenBank/DDBJ databases">
        <authorList>
            <person name="Gilroy R."/>
        </authorList>
    </citation>
    <scope>NUCLEOTIDE SEQUENCE</scope>
    <source>
        <strain evidence="3">G4-2901</strain>
    </source>
</reference>